<sequence length="291" mass="31159">MKFTSLRLLPLFALVVSSRLRRRDSNDSEYTTISVPVAVNNNSYSVSVVMSTDASAQHFSFGFTTSTGYATVAGTRCQTCDGVQSYNRTESTTATDLPGGQNVAIIGGASADGNLITENCGLKKSDGQDRSYANQTTVVTKQSNSMFSPGISGILGLDPIQARLSRPSADFQLTIFAGDGNFNATVFGGYLSGQPVGENFTYGMTLSPNTGSSNNGGYLHLIQPETSYYQGNGSWKEMQTFNTNSLNTDFYISLDSWTLTTGNGNFSRSGNLVIAIDPIYHAIRSSSLSRC</sequence>
<dbReference type="GeneID" id="66103589"/>
<comment type="caution">
    <text evidence="2">The sequence shown here is derived from an EMBL/GenBank/DDBJ whole genome shotgun (WGS) entry which is preliminary data.</text>
</comment>
<dbReference type="Proteomes" id="UP000812287">
    <property type="component" value="Unassembled WGS sequence"/>
</dbReference>
<feature type="chain" id="PRO_5040271679" evidence="1">
    <location>
        <begin position="18"/>
        <end position="291"/>
    </location>
</feature>
<dbReference type="AlphaFoldDB" id="A0A9P8AYC2"/>
<keyword evidence="3" id="KW-1185">Reference proteome</keyword>
<gene>
    <name evidence="2" type="ORF">BT62DRAFT_534763</name>
</gene>
<dbReference type="InterPro" id="IPR021109">
    <property type="entry name" value="Peptidase_aspartic_dom_sf"/>
</dbReference>
<keyword evidence="1" id="KW-0732">Signal</keyword>
<evidence type="ECO:0000256" key="1">
    <source>
        <dbReference type="SAM" id="SignalP"/>
    </source>
</evidence>
<name>A0A9P8AYC2_9AGAR</name>
<reference evidence="2" key="1">
    <citation type="submission" date="2020-11" db="EMBL/GenBank/DDBJ databases">
        <title>Adaptations for nitrogen fixation in a non-lichenized fungal sporocarp promotes dispersal by wood-feeding termites.</title>
        <authorList>
            <consortium name="DOE Joint Genome Institute"/>
            <person name="Koch R.A."/>
            <person name="Yoon G."/>
            <person name="Arayal U."/>
            <person name="Lail K."/>
            <person name="Amirebrahimi M."/>
            <person name="Labutti K."/>
            <person name="Lipzen A."/>
            <person name="Riley R."/>
            <person name="Barry K."/>
            <person name="Henrissat B."/>
            <person name="Grigoriev I.V."/>
            <person name="Herr J.R."/>
            <person name="Aime M.C."/>
        </authorList>
    </citation>
    <scope>NUCLEOTIDE SEQUENCE</scope>
    <source>
        <strain evidence="2">MCA 3950</strain>
    </source>
</reference>
<dbReference type="Gene3D" id="2.40.70.10">
    <property type="entry name" value="Acid Proteases"/>
    <property type="match status" value="1"/>
</dbReference>
<dbReference type="SUPFAM" id="SSF50630">
    <property type="entry name" value="Acid proteases"/>
    <property type="match status" value="1"/>
</dbReference>
<feature type="signal peptide" evidence="1">
    <location>
        <begin position="1"/>
        <end position="17"/>
    </location>
</feature>
<protein>
    <submittedName>
        <fullName evidence="2">Uncharacterized protein</fullName>
    </submittedName>
</protein>
<dbReference type="RefSeq" id="XP_043044272.1">
    <property type="nucleotide sequence ID" value="XM_043181293.1"/>
</dbReference>
<dbReference type="EMBL" id="MU250526">
    <property type="protein sequence ID" value="KAG7450772.1"/>
    <property type="molecule type" value="Genomic_DNA"/>
</dbReference>
<organism evidence="2 3">
    <name type="scientific">Guyanagaster necrorhizus</name>
    <dbReference type="NCBI Taxonomy" id="856835"/>
    <lineage>
        <taxon>Eukaryota</taxon>
        <taxon>Fungi</taxon>
        <taxon>Dikarya</taxon>
        <taxon>Basidiomycota</taxon>
        <taxon>Agaricomycotina</taxon>
        <taxon>Agaricomycetes</taxon>
        <taxon>Agaricomycetidae</taxon>
        <taxon>Agaricales</taxon>
        <taxon>Marasmiineae</taxon>
        <taxon>Physalacriaceae</taxon>
        <taxon>Guyanagaster</taxon>
    </lineage>
</organism>
<dbReference type="OrthoDB" id="2563011at2759"/>
<accession>A0A9P8AYC2</accession>
<evidence type="ECO:0000313" key="2">
    <source>
        <dbReference type="EMBL" id="KAG7450772.1"/>
    </source>
</evidence>
<evidence type="ECO:0000313" key="3">
    <source>
        <dbReference type="Proteomes" id="UP000812287"/>
    </source>
</evidence>
<proteinExistence type="predicted"/>